<evidence type="ECO:0000313" key="5">
    <source>
        <dbReference type="Proteomes" id="UP001346149"/>
    </source>
</evidence>
<evidence type="ECO:0000259" key="3">
    <source>
        <dbReference type="Pfam" id="PF14392"/>
    </source>
</evidence>
<dbReference type="Proteomes" id="UP001346149">
    <property type="component" value="Unassembled WGS sequence"/>
</dbReference>
<accession>A0AAN7MG45</accession>
<feature type="domain" description="DUF4283" evidence="2">
    <location>
        <begin position="81"/>
        <end position="162"/>
    </location>
</feature>
<feature type="region of interest" description="Disordered" evidence="1">
    <location>
        <begin position="1"/>
        <end position="56"/>
    </location>
</feature>
<protein>
    <recommendedName>
        <fullName evidence="6">DUF4283 domain-containing protein</fullName>
    </recommendedName>
</protein>
<dbReference type="Pfam" id="PF14111">
    <property type="entry name" value="DUF4283"/>
    <property type="match status" value="1"/>
</dbReference>
<dbReference type="EMBL" id="JAXQNO010000005">
    <property type="protein sequence ID" value="KAK4798157.1"/>
    <property type="molecule type" value="Genomic_DNA"/>
</dbReference>
<organism evidence="4 5">
    <name type="scientific">Trapa natans</name>
    <name type="common">Water chestnut</name>
    <dbReference type="NCBI Taxonomy" id="22666"/>
    <lineage>
        <taxon>Eukaryota</taxon>
        <taxon>Viridiplantae</taxon>
        <taxon>Streptophyta</taxon>
        <taxon>Embryophyta</taxon>
        <taxon>Tracheophyta</taxon>
        <taxon>Spermatophyta</taxon>
        <taxon>Magnoliopsida</taxon>
        <taxon>eudicotyledons</taxon>
        <taxon>Gunneridae</taxon>
        <taxon>Pentapetalae</taxon>
        <taxon>rosids</taxon>
        <taxon>malvids</taxon>
        <taxon>Myrtales</taxon>
        <taxon>Lythraceae</taxon>
        <taxon>Trapa</taxon>
    </lineage>
</organism>
<name>A0AAN7MG45_TRANT</name>
<dbReference type="Pfam" id="PF14392">
    <property type="entry name" value="zf-CCHC_4"/>
    <property type="match status" value="1"/>
</dbReference>
<keyword evidence="5" id="KW-1185">Reference proteome</keyword>
<dbReference type="PANTHER" id="PTHR31286:SF167">
    <property type="entry name" value="OS09G0268800 PROTEIN"/>
    <property type="match status" value="1"/>
</dbReference>
<comment type="caution">
    <text evidence="4">The sequence shown here is derived from an EMBL/GenBank/DDBJ whole genome shotgun (WGS) entry which is preliminary data.</text>
</comment>
<gene>
    <name evidence="4" type="ORF">SAY86_030483</name>
</gene>
<evidence type="ECO:0000256" key="1">
    <source>
        <dbReference type="SAM" id="MobiDB-lite"/>
    </source>
</evidence>
<dbReference type="PANTHER" id="PTHR31286">
    <property type="entry name" value="GLYCINE-RICH CELL WALL STRUCTURAL PROTEIN 1.8-LIKE"/>
    <property type="match status" value="1"/>
</dbReference>
<sequence length="414" mass="45245">MEEIGVYSESGIESDSLVGKGSPLEKLPCQKRLSRHPANREGERERKKRKGSPFMEKRLRLPVRPGVVVQLSAESHARQLSDWQHSLVGKFIDDFPPPPLATDAAVASLWHLPSDTIRTIPFPNDRYIFKLDNPDDKKRIIAGGPYTVNGKLLALQPLPPFTTVDYVQFNRVPVWITLTGLPVDLHCQDVVLAVAEPAGHPIEVDVALGSASSGACRVRVRVEIEVEEPLLQGAYLDDGKEFLLWIGFVYEGIPRICRNCMCVGHIEGDCKKTSMQAKFTVTKRLEGIARKINAPIVNDPSAEALFGSSLSRSPAGKFFASAGAIICADVRSGKEKSSGHARVGRKKAAAVAVMSKEEGDEEVSVIPLSVPTADHDFLNSSGPISYWSGSTMEAGLEQRGVVGKRKYKAEKVKK</sequence>
<reference evidence="4 5" key="1">
    <citation type="journal article" date="2023" name="Hortic Res">
        <title>Pangenome of water caltrop reveals structural variations and asymmetric subgenome divergence after allopolyploidization.</title>
        <authorList>
            <person name="Zhang X."/>
            <person name="Chen Y."/>
            <person name="Wang L."/>
            <person name="Yuan Y."/>
            <person name="Fang M."/>
            <person name="Shi L."/>
            <person name="Lu R."/>
            <person name="Comes H.P."/>
            <person name="Ma Y."/>
            <person name="Chen Y."/>
            <person name="Huang G."/>
            <person name="Zhou Y."/>
            <person name="Zheng Z."/>
            <person name="Qiu Y."/>
        </authorList>
    </citation>
    <scope>NUCLEOTIDE SEQUENCE [LARGE SCALE GENOMIC DNA]</scope>
    <source>
        <strain evidence="4">F231</strain>
    </source>
</reference>
<dbReference type="InterPro" id="IPR025836">
    <property type="entry name" value="Zn_knuckle_CX2CX4HX4C"/>
</dbReference>
<evidence type="ECO:0000313" key="4">
    <source>
        <dbReference type="EMBL" id="KAK4798157.1"/>
    </source>
</evidence>
<dbReference type="InterPro" id="IPR040256">
    <property type="entry name" value="At4g02000-like"/>
</dbReference>
<evidence type="ECO:0000259" key="2">
    <source>
        <dbReference type="Pfam" id="PF14111"/>
    </source>
</evidence>
<dbReference type="InterPro" id="IPR025558">
    <property type="entry name" value="DUF4283"/>
</dbReference>
<proteinExistence type="predicted"/>
<dbReference type="AlphaFoldDB" id="A0AAN7MG45"/>
<evidence type="ECO:0008006" key="6">
    <source>
        <dbReference type="Google" id="ProtNLM"/>
    </source>
</evidence>
<feature type="domain" description="Zinc knuckle CX2CX4HX4C" evidence="3">
    <location>
        <begin position="244"/>
        <end position="272"/>
    </location>
</feature>